<dbReference type="PANTHER" id="PTHR43047">
    <property type="entry name" value="TWO-COMPONENT HISTIDINE PROTEIN KINASE"/>
    <property type="match status" value="1"/>
</dbReference>
<organism evidence="13 14">
    <name type="scientific">Paenibacillus vortex V453</name>
    <dbReference type="NCBI Taxonomy" id="715225"/>
    <lineage>
        <taxon>Bacteria</taxon>
        <taxon>Bacillati</taxon>
        <taxon>Bacillota</taxon>
        <taxon>Bacilli</taxon>
        <taxon>Bacillales</taxon>
        <taxon>Paenibacillaceae</taxon>
        <taxon>Paenibacillus</taxon>
    </lineage>
</organism>
<feature type="coiled-coil region" evidence="11">
    <location>
        <begin position="156"/>
        <end position="183"/>
    </location>
</feature>
<comment type="caution">
    <text evidence="13">The sequence shown here is derived from an EMBL/GenBank/DDBJ whole genome shotgun (WGS) entry which is preliminary data.</text>
</comment>
<dbReference type="SMART" id="SM00065">
    <property type="entry name" value="GAF"/>
    <property type="match status" value="1"/>
</dbReference>
<evidence type="ECO:0000256" key="5">
    <source>
        <dbReference type="ARBA" id="ARBA00022679"/>
    </source>
</evidence>
<evidence type="ECO:0000313" key="13">
    <source>
        <dbReference type="EMBL" id="EFU42807.1"/>
    </source>
</evidence>
<protein>
    <recommendedName>
        <fullName evidence="10">Circadian input-output histidine kinase CikA</fullName>
        <ecNumber evidence="3">2.7.13.3</ecNumber>
    </recommendedName>
</protein>
<dbReference type="InterPro" id="IPR004358">
    <property type="entry name" value="Sig_transdc_His_kin-like_C"/>
</dbReference>
<dbReference type="PROSITE" id="PS50109">
    <property type="entry name" value="HIS_KIN"/>
    <property type="match status" value="1"/>
</dbReference>
<keyword evidence="8" id="KW-0067">ATP-binding</keyword>
<evidence type="ECO:0000256" key="9">
    <source>
        <dbReference type="ARBA" id="ARBA00023012"/>
    </source>
</evidence>
<dbReference type="KEGG" id="pvo:PVOR_06205"/>
<comment type="similarity">
    <text evidence="2">In the N-terminal section; belongs to the phytochrome family.</text>
</comment>
<dbReference type="Pfam" id="PF01590">
    <property type="entry name" value="GAF"/>
    <property type="match status" value="1"/>
</dbReference>
<dbReference type="Pfam" id="PF02518">
    <property type="entry name" value="HATPase_c"/>
    <property type="match status" value="1"/>
</dbReference>
<keyword evidence="7 13" id="KW-0418">Kinase</keyword>
<dbReference type="Pfam" id="PF00512">
    <property type="entry name" value="HisKA"/>
    <property type="match status" value="1"/>
</dbReference>
<dbReference type="InterPro" id="IPR003594">
    <property type="entry name" value="HATPase_dom"/>
</dbReference>
<accession>A0A2R9SZP5</accession>
<gene>
    <name evidence="13" type="ORF">PVOR_06205</name>
</gene>
<evidence type="ECO:0000256" key="8">
    <source>
        <dbReference type="ARBA" id="ARBA00022840"/>
    </source>
</evidence>
<dbReference type="AlphaFoldDB" id="A0A2R9SZP5"/>
<dbReference type="FunFam" id="3.30.565.10:FF:000010">
    <property type="entry name" value="Sensor histidine kinase RcsC"/>
    <property type="match status" value="1"/>
</dbReference>
<evidence type="ECO:0000256" key="2">
    <source>
        <dbReference type="ARBA" id="ARBA00006402"/>
    </source>
</evidence>
<dbReference type="PRINTS" id="PR00344">
    <property type="entry name" value="BCTRLSENSOR"/>
</dbReference>
<proteinExistence type="inferred from homology"/>
<dbReference type="EC" id="2.7.13.3" evidence="3"/>
<keyword evidence="4" id="KW-0597">Phosphoprotein</keyword>
<reference evidence="13 14" key="1">
    <citation type="journal article" date="2010" name="BMC Genomics">
        <title>Genome sequence of the pattern forming Paenibacillus vortex bacterium reveals potential for thriving in complex environments.</title>
        <authorList>
            <person name="Sirota-Madi A."/>
            <person name="Olender T."/>
            <person name="Helman Y."/>
            <person name="Ingham C."/>
            <person name="Brainis I."/>
            <person name="Roth D."/>
            <person name="Hagi E."/>
            <person name="Brodsky L."/>
            <person name="Leshkowitz D."/>
            <person name="Galatenko V."/>
            <person name="Nikolaev V."/>
            <person name="Mugasimangalam R.C."/>
            <person name="Bransburg-Zabary S."/>
            <person name="Gutnick D.L."/>
            <person name="Lancet D."/>
            <person name="Ben-Jacob E."/>
        </authorList>
    </citation>
    <scope>NUCLEOTIDE SEQUENCE [LARGE SCALE GENOMIC DNA]</scope>
    <source>
        <strain evidence="13 14">V453</strain>
    </source>
</reference>
<keyword evidence="11" id="KW-0175">Coiled coil</keyword>
<dbReference type="SUPFAM" id="SSF55874">
    <property type="entry name" value="ATPase domain of HSP90 chaperone/DNA topoisomerase II/histidine kinase"/>
    <property type="match status" value="1"/>
</dbReference>
<sequence length="409" mass="45916">MLKTDYVDVLTVISTKLYDSAARVIQTSSRLMQANTFCIALNDRHTTTVLKSFNRETIMLEEGLIVANEDSYCHLVIEKSEGPLVIPNNLTHALTKDMDATRFVGGCSFMGVPIVTSSGEIYGSLCAFDHNFYEYSQEDIDLLLSLSAFFGDMLELESTIDELKQMEDENDRILQEKSELLAVMSHEIRTPMNGIMGMSALLQLTSLDEEQREYVELIEQSSESLLSMIEHILEYSKVENTKMELVMEPFYLRPLMKQVTSLFMNDVQRKGIRLHVVIGDEVPEKVTADANKIRQVLINLISNAIKFTSEGEVSVAVGISPETQAIKISVRDTGIGIPVDRRHRLFKSFSQAHHAEVTREYTGTGLGLSICKQLTELMNGRIWLEETSGEGACFTFTIPLIGMMEPVNT</sequence>
<dbReference type="InterPro" id="IPR036890">
    <property type="entry name" value="HATPase_C_sf"/>
</dbReference>
<dbReference type="InterPro" id="IPR003661">
    <property type="entry name" value="HisK_dim/P_dom"/>
</dbReference>
<dbReference type="EMBL" id="ADHJ01000012">
    <property type="protein sequence ID" value="EFU42807.1"/>
    <property type="molecule type" value="Genomic_DNA"/>
</dbReference>
<evidence type="ECO:0000256" key="10">
    <source>
        <dbReference type="ARBA" id="ARBA00074306"/>
    </source>
</evidence>
<dbReference type="SMART" id="SM00387">
    <property type="entry name" value="HATPase_c"/>
    <property type="match status" value="1"/>
</dbReference>
<evidence type="ECO:0000256" key="6">
    <source>
        <dbReference type="ARBA" id="ARBA00022741"/>
    </source>
</evidence>
<feature type="domain" description="Histidine kinase" evidence="12">
    <location>
        <begin position="183"/>
        <end position="402"/>
    </location>
</feature>
<evidence type="ECO:0000256" key="3">
    <source>
        <dbReference type="ARBA" id="ARBA00012438"/>
    </source>
</evidence>
<dbReference type="PANTHER" id="PTHR43047:SF72">
    <property type="entry name" value="OSMOSENSING HISTIDINE PROTEIN KINASE SLN1"/>
    <property type="match status" value="1"/>
</dbReference>
<dbReference type="Gene3D" id="1.10.287.130">
    <property type="match status" value="1"/>
</dbReference>
<dbReference type="Gene3D" id="3.30.450.40">
    <property type="match status" value="1"/>
</dbReference>
<dbReference type="RefSeq" id="WP_006208125.1">
    <property type="nucleotide sequence ID" value="NZ_ADHJ01000012.1"/>
</dbReference>
<keyword evidence="5" id="KW-0808">Transferase</keyword>
<dbReference type="SUPFAM" id="SSF47384">
    <property type="entry name" value="Homodimeric domain of signal transducing histidine kinase"/>
    <property type="match status" value="1"/>
</dbReference>
<dbReference type="GO" id="GO:0005524">
    <property type="term" value="F:ATP binding"/>
    <property type="evidence" value="ECO:0007669"/>
    <property type="project" value="UniProtKB-KW"/>
</dbReference>
<dbReference type="InterPro" id="IPR036097">
    <property type="entry name" value="HisK_dim/P_sf"/>
</dbReference>
<keyword evidence="14" id="KW-1185">Reference proteome</keyword>
<evidence type="ECO:0000256" key="7">
    <source>
        <dbReference type="ARBA" id="ARBA00022777"/>
    </source>
</evidence>
<dbReference type="InterPro" id="IPR003018">
    <property type="entry name" value="GAF"/>
</dbReference>
<dbReference type="InterPro" id="IPR029016">
    <property type="entry name" value="GAF-like_dom_sf"/>
</dbReference>
<evidence type="ECO:0000256" key="4">
    <source>
        <dbReference type="ARBA" id="ARBA00022553"/>
    </source>
</evidence>
<name>A0A2R9SZP5_9BACL</name>
<evidence type="ECO:0000256" key="1">
    <source>
        <dbReference type="ARBA" id="ARBA00000085"/>
    </source>
</evidence>
<dbReference type="CDD" id="cd16922">
    <property type="entry name" value="HATPase_EvgS-ArcB-TorS-like"/>
    <property type="match status" value="1"/>
</dbReference>
<dbReference type="GO" id="GO:0009927">
    <property type="term" value="F:histidine phosphotransfer kinase activity"/>
    <property type="evidence" value="ECO:0007669"/>
    <property type="project" value="TreeGrafter"/>
</dbReference>
<dbReference type="SMART" id="SM00388">
    <property type="entry name" value="HisKA"/>
    <property type="match status" value="1"/>
</dbReference>
<dbReference type="GO" id="GO:0000155">
    <property type="term" value="F:phosphorelay sensor kinase activity"/>
    <property type="evidence" value="ECO:0007669"/>
    <property type="project" value="InterPro"/>
</dbReference>
<dbReference type="CDD" id="cd00082">
    <property type="entry name" value="HisKA"/>
    <property type="match status" value="1"/>
</dbReference>
<evidence type="ECO:0000259" key="12">
    <source>
        <dbReference type="PROSITE" id="PS50109"/>
    </source>
</evidence>
<dbReference type="Gene3D" id="3.30.565.10">
    <property type="entry name" value="Histidine kinase-like ATPase, C-terminal domain"/>
    <property type="match status" value="1"/>
</dbReference>
<keyword evidence="6" id="KW-0547">Nucleotide-binding</keyword>
<evidence type="ECO:0000256" key="11">
    <source>
        <dbReference type="SAM" id="Coils"/>
    </source>
</evidence>
<dbReference type="GO" id="GO:0005886">
    <property type="term" value="C:plasma membrane"/>
    <property type="evidence" value="ECO:0007669"/>
    <property type="project" value="TreeGrafter"/>
</dbReference>
<evidence type="ECO:0000313" key="14">
    <source>
        <dbReference type="Proteomes" id="UP000003094"/>
    </source>
</evidence>
<comment type="catalytic activity">
    <reaction evidence="1">
        <text>ATP + protein L-histidine = ADP + protein N-phospho-L-histidine.</text>
        <dbReference type="EC" id="2.7.13.3"/>
    </reaction>
</comment>
<dbReference type="Proteomes" id="UP000003094">
    <property type="component" value="Unassembled WGS sequence"/>
</dbReference>
<keyword evidence="9" id="KW-0902">Two-component regulatory system</keyword>
<dbReference type="InterPro" id="IPR005467">
    <property type="entry name" value="His_kinase_dom"/>
</dbReference>
<dbReference type="SUPFAM" id="SSF55781">
    <property type="entry name" value="GAF domain-like"/>
    <property type="match status" value="1"/>
</dbReference>